<proteinExistence type="predicted"/>
<comment type="caution">
    <text evidence="4">The sequence shown here is derived from an EMBL/GenBank/DDBJ whole genome shotgun (WGS) entry which is preliminary data.</text>
</comment>
<dbReference type="InterPro" id="IPR016181">
    <property type="entry name" value="Acyl_CoA_acyltransferase"/>
</dbReference>
<dbReference type="InterPro" id="IPR000182">
    <property type="entry name" value="GNAT_dom"/>
</dbReference>
<dbReference type="Gene3D" id="3.40.630.30">
    <property type="match status" value="1"/>
</dbReference>
<evidence type="ECO:0000259" key="3">
    <source>
        <dbReference type="PROSITE" id="PS51186"/>
    </source>
</evidence>
<dbReference type="PANTHER" id="PTHR10545">
    <property type="entry name" value="DIAMINE N-ACETYLTRANSFERASE"/>
    <property type="match status" value="1"/>
</dbReference>
<dbReference type="InterPro" id="IPR051016">
    <property type="entry name" value="Diverse_Substrate_AcTransf"/>
</dbReference>
<feature type="domain" description="N-acetyltransferase" evidence="3">
    <location>
        <begin position="1"/>
        <end position="156"/>
    </location>
</feature>
<evidence type="ECO:0000256" key="2">
    <source>
        <dbReference type="ARBA" id="ARBA00023315"/>
    </source>
</evidence>
<dbReference type="Pfam" id="PF13508">
    <property type="entry name" value="Acetyltransf_7"/>
    <property type="match status" value="1"/>
</dbReference>
<dbReference type="EMBL" id="JBHSFV010000005">
    <property type="protein sequence ID" value="MFC4634377.1"/>
    <property type="molecule type" value="Genomic_DNA"/>
</dbReference>
<evidence type="ECO:0000313" key="5">
    <source>
        <dbReference type="Proteomes" id="UP001596043"/>
    </source>
</evidence>
<keyword evidence="2 4" id="KW-0012">Acyltransferase</keyword>
<dbReference type="EC" id="2.3.-.-" evidence="4"/>
<organism evidence="4 5">
    <name type="scientific">Dokdonia ponticola</name>
    <dbReference type="NCBI Taxonomy" id="2041041"/>
    <lineage>
        <taxon>Bacteria</taxon>
        <taxon>Pseudomonadati</taxon>
        <taxon>Bacteroidota</taxon>
        <taxon>Flavobacteriia</taxon>
        <taxon>Flavobacteriales</taxon>
        <taxon>Flavobacteriaceae</taxon>
        <taxon>Dokdonia</taxon>
    </lineage>
</organism>
<dbReference type="PROSITE" id="PS51186">
    <property type="entry name" value="GNAT"/>
    <property type="match status" value="1"/>
</dbReference>
<name>A0ABV9HX44_9FLAO</name>
<sequence>MYIRQATIQDIEQLIPLFDGYRVFYRKTTDLEGARAFLSERLTKKDSTIYIAFAKPVLSGVEVADSNKAVGFTQLYPIFSSVSMEPMYILNDLFIDPDYRGQGIGQSLITTVKDLCRKEHQKGIVIQTEVTNPAQHLYERLGFKKDPDLHYFWATK</sequence>
<dbReference type="SUPFAM" id="SSF55729">
    <property type="entry name" value="Acyl-CoA N-acyltransferases (Nat)"/>
    <property type="match status" value="1"/>
</dbReference>
<dbReference type="GO" id="GO:0016746">
    <property type="term" value="F:acyltransferase activity"/>
    <property type="evidence" value="ECO:0007669"/>
    <property type="project" value="UniProtKB-KW"/>
</dbReference>
<accession>A0ABV9HX44</accession>
<keyword evidence="1 4" id="KW-0808">Transferase</keyword>
<reference evidence="5" key="1">
    <citation type="journal article" date="2019" name="Int. J. Syst. Evol. Microbiol.">
        <title>The Global Catalogue of Microorganisms (GCM) 10K type strain sequencing project: providing services to taxonomists for standard genome sequencing and annotation.</title>
        <authorList>
            <consortium name="The Broad Institute Genomics Platform"/>
            <consortium name="The Broad Institute Genome Sequencing Center for Infectious Disease"/>
            <person name="Wu L."/>
            <person name="Ma J."/>
        </authorList>
    </citation>
    <scope>NUCLEOTIDE SEQUENCE [LARGE SCALE GENOMIC DNA]</scope>
    <source>
        <strain evidence="5">YJ-61-S</strain>
    </source>
</reference>
<dbReference type="CDD" id="cd04301">
    <property type="entry name" value="NAT_SF"/>
    <property type="match status" value="1"/>
</dbReference>
<dbReference type="Proteomes" id="UP001596043">
    <property type="component" value="Unassembled WGS sequence"/>
</dbReference>
<keyword evidence="5" id="KW-1185">Reference proteome</keyword>
<dbReference type="RefSeq" id="WP_379978597.1">
    <property type="nucleotide sequence ID" value="NZ_JBHSFV010000005.1"/>
</dbReference>
<gene>
    <name evidence="4" type="ORF">ACFO3O_10695</name>
</gene>
<dbReference type="PANTHER" id="PTHR10545:SF29">
    <property type="entry name" value="GH14572P-RELATED"/>
    <property type="match status" value="1"/>
</dbReference>
<evidence type="ECO:0000256" key="1">
    <source>
        <dbReference type="ARBA" id="ARBA00022679"/>
    </source>
</evidence>
<evidence type="ECO:0000313" key="4">
    <source>
        <dbReference type="EMBL" id="MFC4634377.1"/>
    </source>
</evidence>
<protein>
    <submittedName>
        <fullName evidence="4">GNAT family N-acetyltransferase</fullName>
        <ecNumber evidence="4">2.3.-.-</ecNumber>
    </submittedName>
</protein>